<keyword evidence="1" id="KW-0812">Transmembrane</keyword>
<protein>
    <submittedName>
        <fullName evidence="3">DUF3365 domain-containing protein</fullName>
    </submittedName>
</protein>
<name>A0A8J6NCZ4_9BACT</name>
<dbReference type="InterPro" id="IPR021796">
    <property type="entry name" value="Tll0287-like_dom"/>
</dbReference>
<dbReference type="AlphaFoldDB" id="A0A8J6NCZ4"/>
<feature type="transmembrane region" description="Helical" evidence="1">
    <location>
        <begin position="7"/>
        <end position="27"/>
    </location>
</feature>
<proteinExistence type="predicted"/>
<dbReference type="Proteomes" id="UP000614424">
    <property type="component" value="Unassembled WGS sequence"/>
</dbReference>
<organism evidence="3 4">
    <name type="scientific">Candidatus Desulfobia pelagia</name>
    <dbReference type="NCBI Taxonomy" id="2841692"/>
    <lineage>
        <taxon>Bacteria</taxon>
        <taxon>Pseudomonadati</taxon>
        <taxon>Thermodesulfobacteriota</taxon>
        <taxon>Desulfobulbia</taxon>
        <taxon>Desulfobulbales</taxon>
        <taxon>Desulfobulbaceae</taxon>
        <taxon>Candidatus Desulfobia</taxon>
    </lineage>
</organism>
<keyword evidence="1" id="KW-0472">Membrane</keyword>
<dbReference type="Gene3D" id="6.10.340.10">
    <property type="match status" value="1"/>
</dbReference>
<dbReference type="CDD" id="cd06225">
    <property type="entry name" value="HAMP"/>
    <property type="match status" value="1"/>
</dbReference>
<accession>A0A8J6NCZ4</accession>
<gene>
    <name evidence="3" type="ORF">H8E41_03765</name>
</gene>
<dbReference type="GO" id="GO:0007165">
    <property type="term" value="P:signal transduction"/>
    <property type="evidence" value="ECO:0007669"/>
    <property type="project" value="InterPro"/>
</dbReference>
<reference evidence="3 4" key="1">
    <citation type="submission" date="2020-08" db="EMBL/GenBank/DDBJ databases">
        <title>Bridging the membrane lipid divide: bacteria of the FCB group superphylum have the potential to synthesize archaeal ether lipids.</title>
        <authorList>
            <person name="Villanueva L."/>
            <person name="Von Meijenfeldt F.A.B."/>
            <person name="Westbye A.B."/>
            <person name="Yadav S."/>
            <person name="Hopmans E.C."/>
            <person name="Dutilh B.E."/>
            <person name="Sinninghe Damste J.S."/>
        </authorList>
    </citation>
    <scope>NUCLEOTIDE SEQUENCE [LARGE SCALE GENOMIC DNA]</scope>
    <source>
        <strain evidence="3">NIOZ-UU47</strain>
    </source>
</reference>
<dbReference type="SUPFAM" id="SSF158472">
    <property type="entry name" value="HAMP domain-like"/>
    <property type="match status" value="1"/>
</dbReference>
<sequence>MGIRFKLIFIMGLFSLVATIFIGVASYKLSERNALFEARNKGQLLFDYIISYRQYFKDHQRALILELVEENRFYPELMSGFVATRGIWDIFETKNSDYHFKQATIDPLYEKNRADVSELSIINAFQQRSDLKEMEGVIEKGNEKFFYMAYPIKVESKKCLRCHGDPMDAPKDQIEIYGTESGYNWKLGETVSAYIVYVSIQKAMQEAKRSAGILFLVGVGSFFMVLLAVALFMDRSIIKPVEYLSDRTEEIIHGKFLDESIQHQTNDEIGVLARVIEHLRLNKIKRQ</sequence>
<feature type="transmembrane region" description="Helical" evidence="1">
    <location>
        <begin position="211"/>
        <end position="233"/>
    </location>
</feature>
<evidence type="ECO:0000313" key="4">
    <source>
        <dbReference type="Proteomes" id="UP000614424"/>
    </source>
</evidence>
<dbReference type="EMBL" id="JACNJZ010000065">
    <property type="protein sequence ID" value="MBC8316997.1"/>
    <property type="molecule type" value="Genomic_DNA"/>
</dbReference>
<evidence type="ECO:0000259" key="2">
    <source>
        <dbReference type="PROSITE" id="PS50885"/>
    </source>
</evidence>
<dbReference type="InterPro" id="IPR003660">
    <property type="entry name" value="HAMP_dom"/>
</dbReference>
<keyword evidence="1" id="KW-1133">Transmembrane helix</keyword>
<evidence type="ECO:0000256" key="1">
    <source>
        <dbReference type="SAM" id="Phobius"/>
    </source>
</evidence>
<evidence type="ECO:0000313" key="3">
    <source>
        <dbReference type="EMBL" id="MBC8316997.1"/>
    </source>
</evidence>
<dbReference type="PROSITE" id="PS50885">
    <property type="entry name" value="HAMP"/>
    <property type="match status" value="1"/>
</dbReference>
<feature type="domain" description="HAMP" evidence="2">
    <location>
        <begin position="235"/>
        <end position="280"/>
    </location>
</feature>
<dbReference type="Pfam" id="PF11845">
    <property type="entry name" value="Tll0287-like"/>
    <property type="match status" value="1"/>
</dbReference>
<dbReference type="GO" id="GO:0016020">
    <property type="term" value="C:membrane"/>
    <property type="evidence" value="ECO:0007669"/>
    <property type="project" value="InterPro"/>
</dbReference>
<comment type="caution">
    <text evidence="3">The sequence shown here is derived from an EMBL/GenBank/DDBJ whole genome shotgun (WGS) entry which is preliminary data.</text>
</comment>